<evidence type="ECO:0000256" key="8">
    <source>
        <dbReference type="ARBA" id="ARBA00022840"/>
    </source>
</evidence>
<dbReference type="GO" id="GO:0005524">
    <property type="term" value="F:ATP binding"/>
    <property type="evidence" value="ECO:0007669"/>
    <property type="project" value="UniProtKB-UniRule"/>
</dbReference>
<dbReference type="NCBIfam" id="TIGR00041">
    <property type="entry name" value="DTMP_kinase"/>
    <property type="match status" value="1"/>
</dbReference>
<feature type="domain" description="Thymidylate kinase-like" evidence="12">
    <location>
        <begin position="8"/>
        <end position="197"/>
    </location>
</feature>
<dbReference type="GO" id="GO:0004798">
    <property type="term" value="F:dTMP kinase activity"/>
    <property type="evidence" value="ECO:0007669"/>
    <property type="project" value="UniProtKB-UniRule"/>
</dbReference>
<dbReference type="PANTHER" id="PTHR10344:SF4">
    <property type="entry name" value="UMP-CMP KINASE 2, MITOCHONDRIAL"/>
    <property type="match status" value="1"/>
</dbReference>
<dbReference type="PANTHER" id="PTHR10344">
    <property type="entry name" value="THYMIDYLATE KINASE"/>
    <property type="match status" value="1"/>
</dbReference>
<keyword evidence="8 11" id="KW-0067">ATP-binding</keyword>
<accession>A0A542YKW6</accession>
<dbReference type="InterPro" id="IPR018094">
    <property type="entry name" value="Thymidylate_kinase"/>
</dbReference>
<keyword evidence="7 11" id="KW-0418">Kinase</keyword>
<evidence type="ECO:0000313" key="13">
    <source>
        <dbReference type="EMBL" id="TQL48737.1"/>
    </source>
</evidence>
<comment type="caution">
    <text evidence="13">The sequence shown here is derived from an EMBL/GenBank/DDBJ whole genome shotgun (WGS) entry which is preliminary data.</text>
</comment>
<sequence>MAGLFITFEGGDGSGKTTQAQLLSDWLAGEGRTVVRTREPGGTELGLELREIVLHSRGHISPRAEALLYAADRAHNIATVVRPAVDRGDIVIQDRYIDSSVAYQGAGRVLDGDEIRGISLWASEGMLPQLTVLLDLDETVGRARLDSARTRFDRLEAEKQEFHARVRAAYLALAEAEPGRFLVLDAAEPVDALAESIRERVSALL</sequence>
<dbReference type="Proteomes" id="UP000317998">
    <property type="component" value="Unassembled WGS sequence"/>
</dbReference>
<evidence type="ECO:0000256" key="10">
    <source>
        <dbReference type="ARBA" id="ARBA00057735"/>
    </source>
</evidence>
<dbReference type="InterPro" id="IPR027417">
    <property type="entry name" value="P-loop_NTPase"/>
</dbReference>
<name>A0A542YKW6_9MICO</name>
<evidence type="ECO:0000313" key="14">
    <source>
        <dbReference type="Proteomes" id="UP000317998"/>
    </source>
</evidence>
<evidence type="ECO:0000256" key="2">
    <source>
        <dbReference type="ARBA" id="ARBA00012980"/>
    </source>
</evidence>
<dbReference type="GO" id="GO:0006233">
    <property type="term" value="P:dTDP biosynthetic process"/>
    <property type="evidence" value="ECO:0007669"/>
    <property type="project" value="InterPro"/>
</dbReference>
<dbReference type="EMBL" id="VFOM01000001">
    <property type="protein sequence ID" value="TQL48737.1"/>
    <property type="molecule type" value="Genomic_DNA"/>
</dbReference>
<keyword evidence="6 11" id="KW-0547">Nucleotide-binding</keyword>
<dbReference type="GO" id="GO:0006235">
    <property type="term" value="P:dTTP biosynthetic process"/>
    <property type="evidence" value="ECO:0007669"/>
    <property type="project" value="UniProtKB-UniRule"/>
</dbReference>
<dbReference type="AlphaFoldDB" id="A0A542YKW6"/>
<proteinExistence type="inferred from homology"/>
<keyword evidence="14" id="KW-1185">Reference proteome</keyword>
<dbReference type="Pfam" id="PF02223">
    <property type="entry name" value="Thymidylate_kin"/>
    <property type="match status" value="1"/>
</dbReference>
<evidence type="ECO:0000256" key="7">
    <source>
        <dbReference type="ARBA" id="ARBA00022777"/>
    </source>
</evidence>
<organism evidence="13 14">
    <name type="scientific">Homoserinimonas aerilata</name>
    <dbReference type="NCBI Taxonomy" id="1162970"/>
    <lineage>
        <taxon>Bacteria</taxon>
        <taxon>Bacillati</taxon>
        <taxon>Actinomycetota</taxon>
        <taxon>Actinomycetes</taxon>
        <taxon>Micrococcales</taxon>
        <taxon>Microbacteriaceae</taxon>
        <taxon>Homoserinimonas</taxon>
    </lineage>
</organism>
<dbReference type="EC" id="2.7.4.9" evidence="2 11"/>
<evidence type="ECO:0000256" key="6">
    <source>
        <dbReference type="ARBA" id="ARBA00022741"/>
    </source>
</evidence>
<dbReference type="InterPro" id="IPR039430">
    <property type="entry name" value="Thymidylate_kin-like_dom"/>
</dbReference>
<protein>
    <recommendedName>
        <fullName evidence="3 11">Thymidylate kinase</fullName>
        <ecNumber evidence="2 11">2.7.4.9</ecNumber>
    </recommendedName>
    <alternativeName>
        <fullName evidence="11">dTMP kinase</fullName>
    </alternativeName>
</protein>
<dbReference type="GO" id="GO:0006227">
    <property type="term" value="P:dUDP biosynthetic process"/>
    <property type="evidence" value="ECO:0007669"/>
    <property type="project" value="TreeGrafter"/>
</dbReference>
<evidence type="ECO:0000256" key="9">
    <source>
        <dbReference type="ARBA" id="ARBA00048743"/>
    </source>
</evidence>
<dbReference type="GO" id="GO:0005829">
    <property type="term" value="C:cytosol"/>
    <property type="evidence" value="ECO:0007669"/>
    <property type="project" value="TreeGrafter"/>
</dbReference>
<feature type="binding site" evidence="11">
    <location>
        <begin position="10"/>
        <end position="17"/>
    </location>
    <ligand>
        <name>ATP</name>
        <dbReference type="ChEBI" id="CHEBI:30616"/>
    </ligand>
</feature>
<evidence type="ECO:0000256" key="5">
    <source>
        <dbReference type="ARBA" id="ARBA00022727"/>
    </source>
</evidence>
<dbReference type="SUPFAM" id="SSF52540">
    <property type="entry name" value="P-loop containing nucleoside triphosphate hydrolases"/>
    <property type="match status" value="1"/>
</dbReference>
<dbReference type="FunFam" id="3.40.50.300:FF:000225">
    <property type="entry name" value="Thymidylate kinase"/>
    <property type="match status" value="1"/>
</dbReference>
<dbReference type="Gene3D" id="3.40.50.300">
    <property type="entry name" value="P-loop containing nucleotide triphosphate hydrolases"/>
    <property type="match status" value="1"/>
</dbReference>
<dbReference type="OrthoDB" id="9774907at2"/>
<evidence type="ECO:0000259" key="12">
    <source>
        <dbReference type="Pfam" id="PF02223"/>
    </source>
</evidence>
<comment type="function">
    <text evidence="10 11">Phosphorylation of dTMP to form dTDP in both de novo and salvage pathways of dTTP synthesis.</text>
</comment>
<dbReference type="CDD" id="cd01672">
    <property type="entry name" value="TMPK"/>
    <property type="match status" value="1"/>
</dbReference>
<dbReference type="HAMAP" id="MF_00165">
    <property type="entry name" value="Thymidylate_kinase"/>
    <property type="match status" value="1"/>
</dbReference>
<gene>
    <name evidence="11" type="primary">tmk</name>
    <name evidence="13" type="ORF">FB562_1837</name>
</gene>
<reference evidence="13 14" key="1">
    <citation type="submission" date="2019-06" db="EMBL/GenBank/DDBJ databases">
        <title>Sequencing the genomes of 1000 actinobacteria strains.</title>
        <authorList>
            <person name="Klenk H.-P."/>
        </authorList>
    </citation>
    <scope>NUCLEOTIDE SEQUENCE [LARGE SCALE GENOMIC DNA]</scope>
    <source>
        <strain evidence="13 14">DSM 26477</strain>
    </source>
</reference>
<evidence type="ECO:0000256" key="11">
    <source>
        <dbReference type="HAMAP-Rule" id="MF_00165"/>
    </source>
</evidence>
<keyword evidence="4 11" id="KW-0808">Transferase</keyword>
<comment type="similarity">
    <text evidence="1 11">Belongs to the thymidylate kinase family.</text>
</comment>
<evidence type="ECO:0000256" key="3">
    <source>
        <dbReference type="ARBA" id="ARBA00017144"/>
    </source>
</evidence>
<evidence type="ECO:0000256" key="1">
    <source>
        <dbReference type="ARBA" id="ARBA00009776"/>
    </source>
</evidence>
<dbReference type="RefSeq" id="WP_141880812.1">
    <property type="nucleotide sequence ID" value="NZ_VFOM01000001.1"/>
</dbReference>
<evidence type="ECO:0000256" key="4">
    <source>
        <dbReference type="ARBA" id="ARBA00022679"/>
    </source>
</evidence>
<comment type="catalytic activity">
    <reaction evidence="9 11">
        <text>dTMP + ATP = dTDP + ADP</text>
        <dbReference type="Rhea" id="RHEA:13517"/>
        <dbReference type="ChEBI" id="CHEBI:30616"/>
        <dbReference type="ChEBI" id="CHEBI:58369"/>
        <dbReference type="ChEBI" id="CHEBI:63528"/>
        <dbReference type="ChEBI" id="CHEBI:456216"/>
        <dbReference type="EC" id="2.7.4.9"/>
    </reaction>
</comment>
<keyword evidence="5 11" id="KW-0545">Nucleotide biosynthesis</keyword>